<name>A0A3A9IP55_AERVE</name>
<evidence type="ECO:0000313" key="2">
    <source>
        <dbReference type="EMBL" id="RKJ84527.1"/>
    </source>
</evidence>
<dbReference type="AlphaFoldDB" id="A0A3A9IP55"/>
<accession>A0A3A9IP55</accession>
<protein>
    <recommendedName>
        <fullName evidence="1">DNA-binding protein H-NS-like C-terminal domain-containing protein</fullName>
    </recommendedName>
</protein>
<dbReference type="InterPro" id="IPR037150">
    <property type="entry name" value="H-NS_C_dom_sf"/>
</dbReference>
<sequence length="114" mass="12751">MPTLLLSAVSCELAHQRDTYPHFDYPGRFKQDPSGKAFTQHRLDALRNDATTGNGKSNCAALLPGQTFTLTEHLVHQNTVTLNGVERTWTGQGRTPKFLAQQLEQGRQLDDFLI</sequence>
<proteinExistence type="predicted"/>
<dbReference type="Pfam" id="PF00816">
    <property type="entry name" value="Histone_HNS"/>
    <property type="match status" value="1"/>
</dbReference>
<dbReference type="EMBL" id="RAWX01000007">
    <property type="protein sequence ID" value="RKJ84527.1"/>
    <property type="molecule type" value="Genomic_DNA"/>
</dbReference>
<reference evidence="2 3" key="1">
    <citation type="submission" date="2018-09" db="EMBL/GenBank/DDBJ databases">
        <title>Genome sequencing of Aeromonas veronii MS-17-88.</title>
        <authorList>
            <person name="Tekedar H.C."/>
            <person name="Arick M.A."/>
            <person name="Hsu C.-Y."/>
            <person name="Thrash A."/>
            <person name="Karsi A."/>
            <person name="Lawrence M.L."/>
            <person name="Abdelhamed H."/>
        </authorList>
    </citation>
    <scope>NUCLEOTIDE SEQUENCE [LARGE SCALE GENOMIC DNA]</scope>
    <source>
        <strain evidence="2 3">MS 17-88</strain>
    </source>
</reference>
<dbReference type="InterPro" id="IPR027444">
    <property type="entry name" value="H-NS_C_dom"/>
</dbReference>
<evidence type="ECO:0000313" key="3">
    <source>
        <dbReference type="Proteomes" id="UP000281725"/>
    </source>
</evidence>
<dbReference type="Gene3D" id="4.10.430.10">
    <property type="entry name" value="Histone-like protein H-NS, C-terminal domain"/>
    <property type="match status" value="1"/>
</dbReference>
<dbReference type="SMART" id="SM00528">
    <property type="entry name" value="HNS"/>
    <property type="match status" value="1"/>
</dbReference>
<dbReference type="Pfam" id="PF05954">
    <property type="entry name" value="Phage_GPD"/>
    <property type="match status" value="1"/>
</dbReference>
<evidence type="ECO:0000259" key="1">
    <source>
        <dbReference type="SMART" id="SM00528"/>
    </source>
</evidence>
<feature type="domain" description="DNA-binding protein H-NS-like C-terminal" evidence="1">
    <location>
        <begin position="67"/>
        <end position="114"/>
    </location>
</feature>
<dbReference type="SUPFAM" id="SSF81273">
    <property type="entry name" value="H-NS histone-like proteins"/>
    <property type="match status" value="1"/>
</dbReference>
<dbReference type="GO" id="GO:0003677">
    <property type="term" value="F:DNA binding"/>
    <property type="evidence" value="ECO:0007669"/>
    <property type="project" value="InterPro"/>
</dbReference>
<dbReference type="Proteomes" id="UP000281725">
    <property type="component" value="Unassembled WGS sequence"/>
</dbReference>
<gene>
    <name evidence="2" type="ORF">D6R50_23050</name>
</gene>
<organism evidence="2 3">
    <name type="scientific">Aeromonas veronii</name>
    <dbReference type="NCBI Taxonomy" id="654"/>
    <lineage>
        <taxon>Bacteria</taxon>
        <taxon>Pseudomonadati</taxon>
        <taxon>Pseudomonadota</taxon>
        <taxon>Gammaproteobacteria</taxon>
        <taxon>Aeromonadales</taxon>
        <taxon>Aeromonadaceae</taxon>
        <taxon>Aeromonas</taxon>
    </lineage>
</organism>
<comment type="caution">
    <text evidence="2">The sequence shown here is derived from an EMBL/GenBank/DDBJ whole genome shotgun (WGS) entry which is preliminary data.</text>
</comment>
<dbReference type="Gene3D" id="4.10.220.110">
    <property type="match status" value="1"/>
</dbReference>
<dbReference type="SUPFAM" id="SSF69279">
    <property type="entry name" value="Phage tail proteins"/>
    <property type="match status" value="1"/>
</dbReference>